<evidence type="ECO:0000313" key="2">
    <source>
        <dbReference type="EMBL" id="GMI37747.1"/>
    </source>
</evidence>
<comment type="similarity">
    <text evidence="1">Belongs to the CoA-transferase III family.</text>
</comment>
<protein>
    <recommendedName>
        <fullName evidence="4">CoA transferase</fullName>
    </recommendedName>
</protein>
<dbReference type="InterPro" id="IPR044855">
    <property type="entry name" value="CoA-Trfase_III_dom3_sf"/>
</dbReference>
<dbReference type="EMBL" id="BRYB01001991">
    <property type="protein sequence ID" value="GMI37747.1"/>
    <property type="molecule type" value="Genomic_DNA"/>
</dbReference>
<reference evidence="2 3" key="1">
    <citation type="journal article" date="2023" name="Commun. Biol.">
        <title>Genome analysis of Parmales, the sister group of diatoms, reveals the evolutionary specialization of diatoms from phago-mixotrophs to photoautotrophs.</title>
        <authorList>
            <person name="Ban H."/>
            <person name="Sato S."/>
            <person name="Yoshikawa S."/>
            <person name="Yamada K."/>
            <person name="Nakamura Y."/>
            <person name="Ichinomiya M."/>
            <person name="Sato N."/>
            <person name="Blanc-Mathieu R."/>
            <person name="Endo H."/>
            <person name="Kuwata A."/>
            <person name="Ogata H."/>
        </authorList>
    </citation>
    <scope>NUCLEOTIDE SEQUENCE [LARGE SCALE GENOMIC DNA]</scope>
</reference>
<organism evidence="2 3">
    <name type="scientific">Tetraparma gracilis</name>
    <dbReference type="NCBI Taxonomy" id="2962635"/>
    <lineage>
        <taxon>Eukaryota</taxon>
        <taxon>Sar</taxon>
        <taxon>Stramenopiles</taxon>
        <taxon>Ochrophyta</taxon>
        <taxon>Bolidophyceae</taxon>
        <taxon>Parmales</taxon>
        <taxon>Triparmaceae</taxon>
        <taxon>Tetraparma</taxon>
    </lineage>
</organism>
<evidence type="ECO:0008006" key="4">
    <source>
        <dbReference type="Google" id="ProtNLM"/>
    </source>
</evidence>
<dbReference type="SUPFAM" id="SSF89796">
    <property type="entry name" value="CoA-transferase family III (CaiB/BaiF)"/>
    <property type="match status" value="1"/>
</dbReference>
<dbReference type="Proteomes" id="UP001165060">
    <property type="component" value="Unassembled WGS sequence"/>
</dbReference>
<dbReference type="Pfam" id="PF02515">
    <property type="entry name" value="CoA_transf_3"/>
    <property type="match status" value="1"/>
</dbReference>
<evidence type="ECO:0000313" key="3">
    <source>
        <dbReference type="Proteomes" id="UP001165060"/>
    </source>
</evidence>
<proteinExistence type="inferred from homology"/>
<dbReference type="Gene3D" id="3.40.50.10540">
    <property type="entry name" value="Crotonobetainyl-coa:carnitine coa-transferase, domain 1"/>
    <property type="match status" value="1"/>
</dbReference>
<keyword evidence="3" id="KW-1185">Reference proteome</keyword>
<dbReference type="PANTHER" id="PTHR48228">
    <property type="entry name" value="SUCCINYL-COA--D-CITRAMALATE COA-TRANSFERASE"/>
    <property type="match status" value="1"/>
</dbReference>
<evidence type="ECO:0000256" key="1">
    <source>
        <dbReference type="ARBA" id="ARBA00008383"/>
    </source>
</evidence>
<comment type="caution">
    <text evidence="2">The sequence shown here is derived from an EMBL/GenBank/DDBJ whole genome shotgun (WGS) entry which is preliminary data.</text>
</comment>
<dbReference type="PANTHER" id="PTHR48228:SF5">
    <property type="entry name" value="ALPHA-METHYLACYL-COA RACEMASE"/>
    <property type="match status" value="1"/>
</dbReference>
<dbReference type="Gene3D" id="3.30.1540.10">
    <property type="entry name" value="formyl-coa transferase, domain 3"/>
    <property type="match status" value="1"/>
</dbReference>
<dbReference type="InterPro" id="IPR050509">
    <property type="entry name" value="CoA-transferase_III"/>
</dbReference>
<gene>
    <name evidence="2" type="ORF">TeGR_g465</name>
</gene>
<dbReference type="InterPro" id="IPR003673">
    <property type="entry name" value="CoA-Trfase_fam_III"/>
</dbReference>
<sequence length="367" mass="39475">MAGLLSGLKILDFTRLLPGPKLTHLMAGMGAAVTKIEAPKRPDTTRHQHPGLYHQLNCNKVLKVVDYNTAEGREEVLALAAESDVLVEGFRPGIMAEWGLGFEDVRAVNDKITYASVTGYGQSGVYSHLAGHDINYLATAGLLSQLIGRGDTSLPAVPGFQAADIAGGSYMGLAAIQAALLKRFRDPDGYEGAHVDIDMTAAVVPLNTIPFSISQTGLSVDILNVLNGRTAANYAVYETKDGKYMAVGALEMKFWKKVCSVIGRADWAKMNQLQLVFAPPLGKGFPLEELEGIFKSKTRDEWTRLFGEADCCVTPVLEVHEIKGAEYHVDKGTVEALVDVNESSWVKSAGMAVIGADHGLALPFKLS</sequence>
<name>A0ABQ6N0G9_9STRA</name>
<dbReference type="InterPro" id="IPR023606">
    <property type="entry name" value="CoA-Trfase_III_dom_1_sf"/>
</dbReference>
<accession>A0ABQ6N0G9</accession>